<dbReference type="InterPro" id="IPR002110">
    <property type="entry name" value="Ankyrin_rpt"/>
</dbReference>
<dbReference type="SUPFAM" id="SSF48403">
    <property type="entry name" value="Ankyrin repeat"/>
    <property type="match status" value="1"/>
</dbReference>
<reference evidence="1 2" key="1">
    <citation type="journal article" date="2010" name="Nature">
        <title>The Ectocarpus genome and the independent evolution of multicellularity in brown algae.</title>
        <authorList>
            <person name="Cock J.M."/>
            <person name="Sterck L."/>
            <person name="Rouze P."/>
            <person name="Scornet D."/>
            <person name="Allen A.E."/>
            <person name="Amoutzias G."/>
            <person name="Anthouard V."/>
            <person name="Artiguenave F."/>
            <person name="Aury J.M."/>
            <person name="Badger J.H."/>
            <person name="Beszteri B."/>
            <person name="Billiau K."/>
            <person name="Bonnet E."/>
            <person name="Bothwell J.H."/>
            <person name="Bowler C."/>
            <person name="Boyen C."/>
            <person name="Brownlee C."/>
            <person name="Carrano C.J."/>
            <person name="Charrier B."/>
            <person name="Cho G.Y."/>
            <person name="Coelho S.M."/>
            <person name="Collen J."/>
            <person name="Corre E."/>
            <person name="Da Silva C."/>
            <person name="Delage L."/>
            <person name="Delaroque N."/>
            <person name="Dittami S.M."/>
            <person name="Doulbeau S."/>
            <person name="Elias M."/>
            <person name="Farnham G."/>
            <person name="Gachon C.M."/>
            <person name="Gschloessl B."/>
            <person name="Heesch S."/>
            <person name="Jabbari K."/>
            <person name="Jubin C."/>
            <person name="Kawai H."/>
            <person name="Kimura K."/>
            <person name="Kloareg B."/>
            <person name="Kupper F.C."/>
            <person name="Lang D."/>
            <person name="Le Bail A."/>
            <person name="Leblanc C."/>
            <person name="Lerouge P."/>
            <person name="Lohr M."/>
            <person name="Lopez P.J."/>
            <person name="Martens C."/>
            <person name="Maumus F."/>
            <person name="Michel G."/>
            <person name="Miranda-Saavedra D."/>
            <person name="Morales J."/>
            <person name="Moreau H."/>
            <person name="Motomura T."/>
            <person name="Nagasato C."/>
            <person name="Napoli C.A."/>
            <person name="Nelson D.R."/>
            <person name="Nyvall-Collen P."/>
            <person name="Peters A.F."/>
            <person name="Pommier C."/>
            <person name="Potin P."/>
            <person name="Poulain J."/>
            <person name="Quesneville H."/>
            <person name="Read B."/>
            <person name="Rensing S.A."/>
            <person name="Ritter A."/>
            <person name="Rousvoal S."/>
            <person name="Samanta M."/>
            <person name="Samson G."/>
            <person name="Schroeder D.C."/>
            <person name="Segurens B."/>
            <person name="Strittmatter M."/>
            <person name="Tonon T."/>
            <person name="Tregear J.W."/>
            <person name="Valentin K."/>
            <person name="von Dassow P."/>
            <person name="Yamagishi T."/>
            <person name="Van de Peer Y."/>
            <person name="Wincker P."/>
        </authorList>
    </citation>
    <scope>NUCLEOTIDE SEQUENCE [LARGE SCALE GENOMIC DNA]</scope>
    <source>
        <strain evidence="2">Ec32 / CCAP1310/4</strain>
    </source>
</reference>
<name>D7G6Z7_ECTSI</name>
<dbReference type="Pfam" id="PF00023">
    <property type="entry name" value="Ank"/>
    <property type="match status" value="1"/>
</dbReference>
<dbReference type="EMBL" id="FN649035">
    <property type="protein sequence ID" value="CBJ25690.1"/>
    <property type="molecule type" value="Genomic_DNA"/>
</dbReference>
<dbReference type="EMBL" id="FN649727">
    <property type="protein sequence ID" value="CBJ25690.1"/>
    <property type="molecule type" value="Genomic_DNA"/>
</dbReference>
<protein>
    <submittedName>
        <fullName evidence="1">Uncharacterized protein</fullName>
    </submittedName>
</protein>
<gene>
    <name evidence="1" type="ORF">Esi_0008_0114</name>
</gene>
<evidence type="ECO:0000313" key="1">
    <source>
        <dbReference type="EMBL" id="CBJ25690.1"/>
    </source>
</evidence>
<keyword evidence="2" id="KW-1185">Reference proteome</keyword>
<dbReference type="Gene3D" id="1.25.40.20">
    <property type="entry name" value="Ankyrin repeat-containing domain"/>
    <property type="match status" value="1"/>
</dbReference>
<dbReference type="Proteomes" id="UP000002630">
    <property type="component" value="Linkage Group LG02"/>
</dbReference>
<proteinExistence type="predicted"/>
<dbReference type="OrthoDB" id="20872at2759"/>
<organism evidence="1 2">
    <name type="scientific">Ectocarpus siliculosus</name>
    <name type="common">Brown alga</name>
    <name type="synonym">Conferva siliculosa</name>
    <dbReference type="NCBI Taxonomy" id="2880"/>
    <lineage>
        <taxon>Eukaryota</taxon>
        <taxon>Sar</taxon>
        <taxon>Stramenopiles</taxon>
        <taxon>Ochrophyta</taxon>
        <taxon>PX clade</taxon>
        <taxon>Phaeophyceae</taxon>
        <taxon>Ectocarpales</taxon>
        <taxon>Ectocarpaceae</taxon>
        <taxon>Ectocarpus</taxon>
    </lineage>
</organism>
<dbReference type="AlphaFoldDB" id="D7G6Z7"/>
<dbReference type="InParanoid" id="D7G6Z7"/>
<dbReference type="InterPro" id="IPR036770">
    <property type="entry name" value="Ankyrin_rpt-contain_sf"/>
</dbReference>
<sequence>MASIFKLVQEEATPEQWKQWLRVPLEHAAAKGNLDLFTRLMDAGADGCSGWRGCYGRTLLGAAACGDGDQMVRALLEAGATDDVNRPLRD</sequence>
<evidence type="ECO:0000313" key="2">
    <source>
        <dbReference type="Proteomes" id="UP000002630"/>
    </source>
</evidence>
<accession>D7G6Z7</accession>